<dbReference type="AlphaFoldDB" id="A0A1G2T8K5"/>
<comment type="caution">
    <text evidence="2">The sequence shown here is derived from an EMBL/GenBank/DDBJ whole genome shotgun (WGS) entry which is preliminary data.</text>
</comment>
<sequence length="278" mass="30365">MEDLNKNQIVLLTLLVSFVTSIATGIMTVSMLQQAPLEVTRNINRIVEKTIEKVTPANILTSVPQKKEITTVIVKEEDSIIDAINQNIKSIVRIREKSPLAEGANFYGIGLVVSKDGLLVAHRKNINIVNIYTVTMSDETEFKLIPMGVDKNTNFILFKANLPEKTVYTFVPATLGNLEPKLGQTLVSIGGEISNTVSVGRAVSLQMKDSGTGTTTTKYLSGINTDISTRDLNVGSPLLNLSGHVVGVMLTPEESRVFIPISMLKKELIILQESLKSQ</sequence>
<keyword evidence="1" id="KW-0812">Transmembrane</keyword>
<dbReference type="Gene3D" id="2.40.10.120">
    <property type="match status" value="1"/>
</dbReference>
<dbReference type="SUPFAM" id="SSF50494">
    <property type="entry name" value="Trypsin-like serine proteases"/>
    <property type="match status" value="1"/>
</dbReference>
<keyword evidence="1" id="KW-1133">Transmembrane helix</keyword>
<name>A0A1G2T8K5_9BACT</name>
<feature type="transmembrane region" description="Helical" evidence="1">
    <location>
        <begin position="9"/>
        <end position="32"/>
    </location>
</feature>
<dbReference type="Proteomes" id="UP000179264">
    <property type="component" value="Unassembled WGS sequence"/>
</dbReference>
<dbReference type="Pfam" id="PF13365">
    <property type="entry name" value="Trypsin_2"/>
    <property type="match status" value="1"/>
</dbReference>
<accession>A0A1G2T8K5</accession>
<evidence type="ECO:0000313" key="3">
    <source>
        <dbReference type="Proteomes" id="UP000179264"/>
    </source>
</evidence>
<dbReference type="EMBL" id="MHVL01000031">
    <property type="protein sequence ID" value="OHA92941.1"/>
    <property type="molecule type" value="Genomic_DNA"/>
</dbReference>
<evidence type="ECO:0000313" key="2">
    <source>
        <dbReference type="EMBL" id="OHA92941.1"/>
    </source>
</evidence>
<dbReference type="InterPro" id="IPR009003">
    <property type="entry name" value="Peptidase_S1_PA"/>
</dbReference>
<evidence type="ECO:0008006" key="4">
    <source>
        <dbReference type="Google" id="ProtNLM"/>
    </source>
</evidence>
<proteinExistence type="predicted"/>
<organism evidence="2 3">
    <name type="scientific">Candidatus Zambryskibacteria bacterium RIFCSPHIGHO2_02_38_10.5</name>
    <dbReference type="NCBI Taxonomy" id="1802742"/>
    <lineage>
        <taxon>Bacteria</taxon>
        <taxon>Candidatus Zambryskiibacteriota</taxon>
    </lineage>
</organism>
<evidence type="ECO:0000256" key="1">
    <source>
        <dbReference type="SAM" id="Phobius"/>
    </source>
</evidence>
<keyword evidence="1" id="KW-0472">Membrane</keyword>
<gene>
    <name evidence="2" type="ORF">A2W58_03650</name>
</gene>
<protein>
    <recommendedName>
        <fullName evidence="4">Serine protease</fullName>
    </recommendedName>
</protein>
<reference evidence="2 3" key="1">
    <citation type="journal article" date="2016" name="Nat. Commun.">
        <title>Thousands of microbial genomes shed light on interconnected biogeochemical processes in an aquifer system.</title>
        <authorList>
            <person name="Anantharaman K."/>
            <person name="Brown C.T."/>
            <person name="Hug L.A."/>
            <person name="Sharon I."/>
            <person name="Castelle C.J."/>
            <person name="Probst A.J."/>
            <person name="Thomas B.C."/>
            <person name="Singh A."/>
            <person name="Wilkins M.J."/>
            <person name="Karaoz U."/>
            <person name="Brodie E.L."/>
            <person name="Williams K.H."/>
            <person name="Hubbard S.S."/>
            <person name="Banfield J.F."/>
        </authorList>
    </citation>
    <scope>NUCLEOTIDE SEQUENCE [LARGE SCALE GENOMIC DNA]</scope>
</reference>